<feature type="transmembrane region" description="Helical" evidence="3">
    <location>
        <begin position="655"/>
        <end position="678"/>
    </location>
</feature>
<dbReference type="SUPFAM" id="SSF103473">
    <property type="entry name" value="MFS general substrate transporter"/>
    <property type="match status" value="1"/>
</dbReference>
<evidence type="ECO:0000256" key="3">
    <source>
        <dbReference type="SAM" id="Phobius"/>
    </source>
</evidence>
<protein>
    <recommendedName>
        <fullName evidence="4">Rhodopsin domain-containing protein</fullName>
    </recommendedName>
</protein>
<dbReference type="Pfam" id="PF07690">
    <property type="entry name" value="MFS_1"/>
    <property type="match status" value="1"/>
</dbReference>
<dbReference type="OrthoDB" id="546893at2759"/>
<feature type="transmembrane region" description="Helical" evidence="3">
    <location>
        <begin position="778"/>
        <end position="801"/>
    </location>
</feature>
<dbReference type="EMBL" id="ML993615">
    <property type="protein sequence ID" value="KAF2162046.1"/>
    <property type="molecule type" value="Genomic_DNA"/>
</dbReference>
<keyword evidence="2" id="KW-1003">Cell membrane</keyword>
<keyword evidence="3" id="KW-1133">Transmembrane helix</keyword>
<sequence length="807" mass="87460">MDGRNTHSRGDAVFSVTCALLGASFLFVLLSTLSRAFIVRKIAAYGWLLVLSWILGLGMSVAVCYATKYGLGLHQQHIPAEWMPVLGRASYVFSILYNPALMAQKSAILCLYLNIMSSNDICRWFTIATLVVVNVGGLTLTLLSAFRCHTLGAALNIASAPGVGKCISLLTIYLSSAPLNIVTDIVILLIPMPLLASLRLPGSQKAAIIFVFSVGIFVAAVDVVRIAYLERASQSILQAVFQGTNARYKDNSTDDFTWFASYSYMWSVVEVHVGIMCSCVPALKPLVQKVFSKSPHQVDEIAEDSQWLKDYHAAPASPTEMTWQECLSPTSKGDLRSLHLEIKSPGPTVPSIHHKGQDASAWTPSPENRTLSFATFASEPYVERVVSKSSTRKSLTELSTRQALGPGIAISVLFLIWGFEYGVLSVLNDVFQKAAHLTPGQLTALHSSYYIGYFVGPLTIGYPILKRWNFKTCGVAGLAIYAFGTLVFWPAAVLNSFPVYFISNFIAGAGLSMVEVAADTLILLCGPDRFAEVRLCFSQGVQAVGTVVAPLILQQAFKDSSSPANTLVQTQWAYLGVAMIATLLAVIYFALPFDEGMDQELTDVVREDNSPWDTCAALPVPFILGTLSIFCYVGAQEVNATSFMPFVTSYEPGWSSWSFLAIAHSAFAVSRFVAAFVGLWIKPKIMLFALATTAVVFQCLTAGADLSNDTATSMLMVVFFVEGPIFPLLFGTTFRSRMRKRTRLSAAMITASISGGAVFAPISSAIQQGGLSTYRSSLFVAAAAFVLVWAFLGFEGLGGMVRRRGKS</sequence>
<evidence type="ECO:0000259" key="4">
    <source>
        <dbReference type="Pfam" id="PF20684"/>
    </source>
</evidence>
<dbReference type="Proteomes" id="UP000799537">
    <property type="component" value="Unassembled WGS sequence"/>
</dbReference>
<feature type="transmembrane region" description="Helical" evidence="3">
    <location>
        <begin position="124"/>
        <end position="146"/>
    </location>
</feature>
<organism evidence="5 6">
    <name type="scientific">Zasmidium cellare ATCC 36951</name>
    <dbReference type="NCBI Taxonomy" id="1080233"/>
    <lineage>
        <taxon>Eukaryota</taxon>
        <taxon>Fungi</taxon>
        <taxon>Dikarya</taxon>
        <taxon>Ascomycota</taxon>
        <taxon>Pezizomycotina</taxon>
        <taxon>Dothideomycetes</taxon>
        <taxon>Dothideomycetidae</taxon>
        <taxon>Mycosphaerellales</taxon>
        <taxon>Mycosphaerellaceae</taxon>
        <taxon>Zasmidium</taxon>
    </lineage>
</organism>
<dbReference type="PANTHER" id="PTHR43702">
    <property type="entry name" value="L-FUCOSE-PROTON SYMPORTER"/>
    <property type="match status" value="1"/>
</dbReference>
<feature type="transmembrane region" description="Helical" evidence="3">
    <location>
        <begin position="45"/>
        <end position="71"/>
    </location>
</feature>
<accession>A0A6A6C9C8</accession>
<feature type="transmembrane region" description="Helical" evidence="3">
    <location>
        <begin position="573"/>
        <end position="593"/>
    </location>
</feature>
<evidence type="ECO:0000256" key="1">
    <source>
        <dbReference type="ARBA" id="ARBA00004429"/>
    </source>
</evidence>
<evidence type="ECO:0000256" key="2">
    <source>
        <dbReference type="ARBA" id="ARBA00022475"/>
    </source>
</evidence>
<dbReference type="InterPro" id="IPR011701">
    <property type="entry name" value="MFS"/>
</dbReference>
<evidence type="ECO:0000313" key="6">
    <source>
        <dbReference type="Proteomes" id="UP000799537"/>
    </source>
</evidence>
<feature type="transmembrane region" description="Helical" evidence="3">
    <location>
        <begin position="403"/>
        <end position="427"/>
    </location>
</feature>
<feature type="domain" description="Rhodopsin" evidence="4">
    <location>
        <begin position="33"/>
        <end position="289"/>
    </location>
</feature>
<dbReference type="InterPro" id="IPR036259">
    <property type="entry name" value="MFS_trans_sf"/>
</dbReference>
<feature type="transmembrane region" description="Helical" evidence="3">
    <location>
        <begin position="535"/>
        <end position="553"/>
    </location>
</feature>
<feature type="transmembrane region" description="Helical" evidence="3">
    <location>
        <begin position="447"/>
        <end position="465"/>
    </location>
</feature>
<comment type="subcellular location">
    <subcellularLocation>
        <location evidence="1">Cell inner membrane</location>
        <topology evidence="1">Multi-pass membrane protein</topology>
    </subcellularLocation>
</comment>
<dbReference type="GO" id="GO:0005886">
    <property type="term" value="C:plasma membrane"/>
    <property type="evidence" value="ECO:0007669"/>
    <property type="project" value="UniProtKB-SubCell"/>
</dbReference>
<dbReference type="InterPro" id="IPR049326">
    <property type="entry name" value="Rhodopsin_dom_fungi"/>
</dbReference>
<feature type="transmembrane region" description="Helical" evidence="3">
    <location>
        <begin position="91"/>
        <end position="112"/>
    </location>
</feature>
<feature type="transmembrane region" description="Helical" evidence="3">
    <location>
        <begin position="206"/>
        <end position="228"/>
    </location>
</feature>
<gene>
    <name evidence="5" type="ORF">M409DRAFT_27426</name>
</gene>
<keyword evidence="3" id="KW-0472">Membrane</keyword>
<dbReference type="InterPro" id="IPR050375">
    <property type="entry name" value="MFS_TsgA-like"/>
</dbReference>
<feature type="transmembrane region" description="Helical" evidence="3">
    <location>
        <begin position="744"/>
        <end position="766"/>
    </location>
</feature>
<dbReference type="Gene3D" id="1.20.1250.20">
    <property type="entry name" value="MFS general substrate transporter like domains"/>
    <property type="match status" value="2"/>
</dbReference>
<feature type="transmembrane region" description="Helical" evidence="3">
    <location>
        <begin position="472"/>
        <end position="493"/>
    </location>
</feature>
<dbReference type="PANTHER" id="PTHR43702:SF13">
    <property type="entry name" value="MONOSACCHARIDE TRANSPORTER, PUTATIVE (AFU_ORTHOLOGUE AFUA_4G06630)-RELATED"/>
    <property type="match status" value="1"/>
</dbReference>
<dbReference type="GeneID" id="54561838"/>
<name>A0A6A6C9C8_ZASCE</name>
<keyword evidence="3" id="KW-0812">Transmembrane</keyword>
<dbReference type="AlphaFoldDB" id="A0A6A6C9C8"/>
<feature type="transmembrane region" description="Helical" evidence="3">
    <location>
        <begin position="499"/>
        <end position="523"/>
    </location>
</feature>
<evidence type="ECO:0000313" key="5">
    <source>
        <dbReference type="EMBL" id="KAF2162046.1"/>
    </source>
</evidence>
<reference evidence="5" key="1">
    <citation type="journal article" date="2020" name="Stud. Mycol.">
        <title>101 Dothideomycetes genomes: a test case for predicting lifestyles and emergence of pathogens.</title>
        <authorList>
            <person name="Haridas S."/>
            <person name="Albert R."/>
            <person name="Binder M."/>
            <person name="Bloem J."/>
            <person name="Labutti K."/>
            <person name="Salamov A."/>
            <person name="Andreopoulos B."/>
            <person name="Baker S."/>
            <person name="Barry K."/>
            <person name="Bills G."/>
            <person name="Bluhm B."/>
            <person name="Cannon C."/>
            <person name="Castanera R."/>
            <person name="Culley D."/>
            <person name="Daum C."/>
            <person name="Ezra D."/>
            <person name="Gonzalez J."/>
            <person name="Henrissat B."/>
            <person name="Kuo A."/>
            <person name="Liang C."/>
            <person name="Lipzen A."/>
            <person name="Lutzoni F."/>
            <person name="Magnuson J."/>
            <person name="Mondo S."/>
            <person name="Nolan M."/>
            <person name="Ohm R."/>
            <person name="Pangilinan J."/>
            <person name="Park H.-J."/>
            <person name="Ramirez L."/>
            <person name="Alfaro M."/>
            <person name="Sun H."/>
            <person name="Tritt A."/>
            <person name="Yoshinaga Y."/>
            <person name="Zwiers L.-H."/>
            <person name="Turgeon B."/>
            <person name="Goodwin S."/>
            <person name="Spatafora J."/>
            <person name="Crous P."/>
            <person name="Grigoriev I."/>
        </authorList>
    </citation>
    <scope>NUCLEOTIDE SEQUENCE</scope>
    <source>
        <strain evidence="5">ATCC 36951</strain>
    </source>
</reference>
<keyword evidence="6" id="KW-1185">Reference proteome</keyword>
<feature type="transmembrane region" description="Helical" evidence="3">
    <location>
        <begin position="614"/>
        <end position="635"/>
    </location>
</feature>
<feature type="transmembrane region" description="Helical" evidence="3">
    <location>
        <begin position="710"/>
        <end position="732"/>
    </location>
</feature>
<dbReference type="GO" id="GO:0022857">
    <property type="term" value="F:transmembrane transporter activity"/>
    <property type="evidence" value="ECO:0007669"/>
    <property type="project" value="InterPro"/>
</dbReference>
<feature type="transmembrane region" description="Helical" evidence="3">
    <location>
        <begin position="685"/>
        <end position="704"/>
    </location>
</feature>
<proteinExistence type="predicted"/>
<feature type="transmembrane region" description="Helical" evidence="3">
    <location>
        <begin position="12"/>
        <end position="33"/>
    </location>
</feature>
<dbReference type="RefSeq" id="XP_033662935.1">
    <property type="nucleotide sequence ID" value="XM_033808566.1"/>
</dbReference>
<dbReference type="Pfam" id="PF20684">
    <property type="entry name" value="Fung_rhodopsin"/>
    <property type="match status" value="1"/>
</dbReference>
<feature type="transmembrane region" description="Helical" evidence="3">
    <location>
        <begin position="181"/>
        <end position="200"/>
    </location>
</feature>